<dbReference type="InterPro" id="IPR032466">
    <property type="entry name" value="Metal_Hydrolase"/>
</dbReference>
<evidence type="ECO:0000256" key="4">
    <source>
        <dbReference type="ARBA" id="ARBA00022808"/>
    </source>
</evidence>
<evidence type="ECO:0000259" key="8">
    <source>
        <dbReference type="Pfam" id="PF01979"/>
    </source>
</evidence>
<feature type="binding site" evidence="7">
    <location>
        <position position="76"/>
    </location>
    <ligand>
        <name>Zn(2+)</name>
        <dbReference type="ChEBI" id="CHEBI:29105"/>
    </ligand>
</feature>
<reference evidence="9" key="1">
    <citation type="journal article" date="2014" name="Int. J. Syst. Evol. Microbiol.">
        <title>Complete genome of a new Firmicutes species belonging to the dominant human colonic microbiota ('Ruminococcus bicirculans') reveals two chromosomes and a selective capacity to utilize plant glucans.</title>
        <authorList>
            <consortium name="NISC Comparative Sequencing Program"/>
            <person name="Wegmann U."/>
            <person name="Louis P."/>
            <person name="Goesmann A."/>
            <person name="Henrissat B."/>
            <person name="Duncan S.H."/>
            <person name="Flint H.J."/>
        </authorList>
    </citation>
    <scope>NUCLEOTIDE SEQUENCE</scope>
    <source>
        <strain evidence="9">NBRC 107169</strain>
    </source>
</reference>
<evidence type="ECO:0000256" key="1">
    <source>
        <dbReference type="ARBA" id="ARBA00012864"/>
    </source>
</evidence>
<feature type="binding site" evidence="7">
    <location>
        <position position="74"/>
    </location>
    <ligand>
        <name>Zn(2+)</name>
        <dbReference type="ChEBI" id="CHEBI:29105"/>
    </ligand>
</feature>
<dbReference type="InterPro" id="IPR006680">
    <property type="entry name" value="Amidohydro-rel"/>
</dbReference>
<feature type="binding site" evidence="7">
    <location>
        <position position="323"/>
    </location>
    <ligand>
        <name>N-formimidoyl-L-glutamate</name>
        <dbReference type="ChEBI" id="CHEBI:58928"/>
    </ligand>
</feature>
<feature type="binding site" evidence="7">
    <location>
        <position position="76"/>
    </location>
    <ligand>
        <name>Fe(3+)</name>
        <dbReference type="ChEBI" id="CHEBI:29034"/>
    </ligand>
</feature>
<evidence type="ECO:0000256" key="2">
    <source>
        <dbReference type="ARBA" id="ARBA00022723"/>
    </source>
</evidence>
<dbReference type="HAMAP" id="MF_00372">
    <property type="entry name" value="HutI"/>
    <property type="match status" value="1"/>
</dbReference>
<dbReference type="CDD" id="cd01296">
    <property type="entry name" value="Imidazolone-5PH"/>
    <property type="match status" value="1"/>
</dbReference>
<comment type="pathway">
    <text evidence="7">Amino-acid degradation; L-histidine degradation into L-glutamate; N-formimidoyl-L-glutamate from L-histidine: step 3/3.</text>
</comment>
<gene>
    <name evidence="7 9" type="primary">hutI</name>
    <name evidence="9" type="ORF">GCM10007879_12390</name>
</gene>
<evidence type="ECO:0000256" key="3">
    <source>
        <dbReference type="ARBA" id="ARBA00022801"/>
    </source>
</evidence>
<accession>A0ABQ5UQC0</accession>
<feature type="binding site" evidence="7">
    <location>
        <position position="146"/>
    </location>
    <ligand>
        <name>4-imidazolone-5-propanoate</name>
        <dbReference type="ChEBI" id="CHEBI:77893"/>
    </ligand>
</feature>
<organism evidence="9 10">
    <name type="scientific">Maritalea porphyrae</name>
    <dbReference type="NCBI Taxonomy" id="880732"/>
    <lineage>
        <taxon>Bacteria</taxon>
        <taxon>Pseudomonadati</taxon>
        <taxon>Pseudomonadota</taxon>
        <taxon>Alphaproteobacteria</taxon>
        <taxon>Hyphomicrobiales</taxon>
        <taxon>Devosiaceae</taxon>
        <taxon>Maritalea</taxon>
    </lineage>
</organism>
<evidence type="ECO:0000313" key="9">
    <source>
        <dbReference type="EMBL" id="GLQ16990.1"/>
    </source>
</evidence>
<dbReference type="PANTHER" id="PTHR42752">
    <property type="entry name" value="IMIDAZOLONEPROPIONASE"/>
    <property type="match status" value="1"/>
</dbReference>
<dbReference type="SUPFAM" id="SSF51338">
    <property type="entry name" value="Composite domain of metallo-dependent hydrolases"/>
    <property type="match status" value="1"/>
</dbReference>
<dbReference type="PANTHER" id="PTHR42752:SF1">
    <property type="entry name" value="IMIDAZOLONEPROPIONASE-RELATED"/>
    <property type="match status" value="1"/>
</dbReference>
<evidence type="ECO:0000256" key="5">
    <source>
        <dbReference type="ARBA" id="ARBA00022833"/>
    </source>
</evidence>
<evidence type="ECO:0000256" key="7">
    <source>
        <dbReference type="HAMAP-Rule" id="MF_00372"/>
    </source>
</evidence>
<feature type="binding site" evidence="7">
    <location>
        <position position="244"/>
    </location>
    <ligand>
        <name>Fe(3+)</name>
        <dbReference type="ChEBI" id="CHEBI:29034"/>
    </ligand>
</feature>
<feature type="binding site" evidence="7">
    <location>
        <position position="179"/>
    </location>
    <ligand>
        <name>4-imidazolone-5-propanoate</name>
        <dbReference type="ChEBI" id="CHEBI:77893"/>
    </ligand>
</feature>
<feature type="binding site" evidence="7">
    <location>
        <position position="146"/>
    </location>
    <ligand>
        <name>N-formimidoyl-L-glutamate</name>
        <dbReference type="ChEBI" id="CHEBI:58928"/>
    </ligand>
</feature>
<keyword evidence="6 7" id="KW-0408">Iron</keyword>
<keyword evidence="3 7" id="KW-0378">Hydrolase</keyword>
<keyword evidence="2 7" id="KW-0479">Metal-binding</keyword>
<dbReference type="Proteomes" id="UP001161405">
    <property type="component" value="Unassembled WGS sequence"/>
</dbReference>
<feature type="binding site" evidence="7">
    <location>
        <position position="83"/>
    </location>
    <ligand>
        <name>4-imidazolone-5-propanoate</name>
        <dbReference type="ChEBI" id="CHEBI:77893"/>
    </ligand>
</feature>
<feature type="binding site" evidence="7">
    <location>
        <position position="321"/>
    </location>
    <ligand>
        <name>N-formimidoyl-L-glutamate</name>
        <dbReference type="ChEBI" id="CHEBI:58928"/>
    </ligand>
</feature>
<keyword evidence="7" id="KW-0963">Cytoplasm</keyword>
<dbReference type="RefSeq" id="WP_284362815.1">
    <property type="nucleotide sequence ID" value="NZ_BSNI01000002.1"/>
</dbReference>
<feature type="binding site" evidence="7">
    <location>
        <position position="74"/>
    </location>
    <ligand>
        <name>Fe(3+)</name>
        <dbReference type="ChEBI" id="CHEBI:29034"/>
    </ligand>
</feature>
<keyword evidence="5 7" id="KW-0862">Zinc</keyword>
<feature type="binding site" evidence="7">
    <location>
        <position position="324"/>
    </location>
    <ligand>
        <name>4-imidazolone-5-propanoate</name>
        <dbReference type="ChEBI" id="CHEBI:77893"/>
    </ligand>
</feature>
<dbReference type="EC" id="3.5.2.7" evidence="1 7"/>
<dbReference type="NCBIfam" id="TIGR01224">
    <property type="entry name" value="hutI"/>
    <property type="match status" value="1"/>
</dbReference>
<feature type="binding site" evidence="7">
    <location>
        <position position="244"/>
    </location>
    <ligand>
        <name>Zn(2+)</name>
        <dbReference type="ChEBI" id="CHEBI:29105"/>
    </ligand>
</feature>
<comment type="catalytic activity">
    <reaction evidence="7">
        <text>4-imidazolone-5-propanoate + H2O = N-formimidoyl-L-glutamate</text>
        <dbReference type="Rhea" id="RHEA:23660"/>
        <dbReference type="ChEBI" id="CHEBI:15377"/>
        <dbReference type="ChEBI" id="CHEBI:58928"/>
        <dbReference type="ChEBI" id="CHEBI:77893"/>
        <dbReference type="EC" id="3.5.2.7"/>
    </reaction>
</comment>
<dbReference type="InterPro" id="IPR011059">
    <property type="entry name" value="Metal-dep_hydrolase_composite"/>
</dbReference>
<sequence>MSNSANYLLINTSIATMHDVNARYGGLIENGAIAIEGEKVVWVGPADQVPTEFEGWDKRDLGGALVTPGLIDCHTHLVYGGNRANEFEMRLDGASYEEVARAGGGILSTVNATRAASVEELVAMALPRLDALLAEGVTTVEIKSGYGLDLATERNMLLAARKLAELRPINIKTTFLGAHATSPEFKGRDDDYVQHVAKEMLPALAAEGLVDAVDGFCEGIAFSLAQMQVVFDAAQKLGLPIKLHAEQLSNLGGAAMAAANGALSADHLEYLEEDGVKALAKSDTAAVLLPGAFYTLRETQLPPIELLRQHKVNIAIATDSNPGSSPLTSLLLTMNMAATLFRMTPEEALRGVTINAAKALGLDKNTGSIAVGKRADLAVWDVKSPAELTYRIGFNPIKFSIFGGILRD</sequence>
<evidence type="ECO:0000313" key="10">
    <source>
        <dbReference type="Proteomes" id="UP001161405"/>
    </source>
</evidence>
<feature type="domain" description="Amidohydrolase-related" evidence="8">
    <location>
        <begin position="65"/>
        <end position="384"/>
    </location>
</feature>
<dbReference type="SUPFAM" id="SSF51556">
    <property type="entry name" value="Metallo-dependent hydrolases"/>
    <property type="match status" value="1"/>
</dbReference>
<name>A0ABQ5UQC0_9HYPH</name>
<comment type="subcellular location">
    <subcellularLocation>
        <location evidence="7">Cytoplasm</location>
    </subcellularLocation>
</comment>
<dbReference type="Gene3D" id="2.30.40.10">
    <property type="entry name" value="Urease, subunit C, domain 1"/>
    <property type="match status" value="1"/>
</dbReference>
<keyword evidence="4 7" id="KW-0369">Histidine metabolism</keyword>
<feature type="binding site" evidence="7">
    <location>
        <position position="319"/>
    </location>
    <ligand>
        <name>Fe(3+)</name>
        <dbReference type="ChEBI" id="CHEBI:29034"/>
    </ligand>
</feature>
<dbReference type="Gene3D" id="3.20.20.140">
    <property type="entry name" value="Metal-dependent hydrolases"/>
    <property type="match status" value="1"/>
</dbReference>
<comment type="function">
    <text evidence="7">Catalyzes the hydrolytic cleavage of the carbon-nitrogen bond in imidazolone-5-propanoate to yield N-formimidoyl-L-glutamate. It is the third step in the universal histidine degradation pathway.</text>
</comment>
<feature type="binding site" evidence="7">
    <location>
        <position position="247"/>
    </location>
    <ligand>
        <name>4-imidazolone-5-propanoate</name>
        <dbReference type="ChEBI" id="CHEBI:77893"/>
    </ligand>
</feature>
<dbReference type="Pfam" id="PF01979">
    <property type="entry name" value="Amidohydro_1"/>
    <property type="match status" value="1"/>
</dbReference>
<reference evidence="9" key="2">
    <citation type="submission" date="2023-01" db="EMBL/GenBank/DDBJ databases">
        <title>Draft genome sequence of Maritalea porphyrae strain NBRC 107169.</title>
        <authorList>
            <person name="Sun Q."/>
            <person name="Mori K."/>
        </authorList>
    </citation>
    <scope>NUCLEOTIDE SEQUENCE</scope>
    <source>
        <strain evidence="9">NBRC 107169</strain>
    </source>
</reference>
<keyword evidence="10" id="KW-1185">Reference proteome</keyword>
<dbReference type="EMBL" id="BSNI01000002">
    <property type="protein sequence ID" value="GLQ16990.1"/>
    <property type="molecule type" value="Genomic_DNA"/>
</dbReference>
<comment type="cofactor">
    <cofactor evidence="7">
        <name>Zn(2+)</name>
        <dbReference type="ChEBI" id="CHEBI:29105"/>
    </cofactor>
    <cofactor evidence="7">
        <name>Fe(3+)</name>
        <dbReference type="ChEBI" id="CHEBI:29034"/>
    </cofactor>
    <text evidence="7">Binds 1 zinc or iron ion per subunit.</text>
</comment>
<comment type="similarity">
    <text evidence="7">Belongs to the metallo-dependent hydrolases superfamily. HutI family.</text>
</comment>
<feature type="binding site" evidence="7">
    <location>
        <position position="319"/>
    </location>
    <ligand>
        <name>Zn(2+)</name>
        <dbReference type="ChEBI" id="CHEBI:29105"/>
    </ligand>
</feature>
<dbReference type="InterPro" id="IPR005920">
    <property type="entry name" value="HutI"/>
</dbReference>
<proteinExistence type="inferred from homology"/>
<evidence type="ECO:0000256" key="6">
    <source>
        <dbReference type="ARBA" id="ARBA00023004"/>
    </source>
</evidence>
<protein>
    <recommendedName>
        <fullName evidence="1 7">Imidazolonepropionase</fullName>
        <ecNumber evidence="1 7">3.5.2.7</ecNumber>
    </recommendedName>
    <alternativeName>
        <fullName evidence="7">Imidazolone-5-propionate hydrolase</fullName>
    </alternativeName>
</protein>
<comment type="caution">
    <text evidence="9">The sequence shown here is derived from an EMBL/GenBank/DDBJ whole genome shotgun (WGS) entry which is preliminary data.</text>
</comment>